<protein>
    <submittedName>
        <fullName evidence="9">Uncharacterized protein</fullName>
    </submittedName>
</protein>
<evidence type="ECO:0000256" key="1">
    <source>
        <dbReference type="ARBA" id="ARBA00004196"/>
    </source>
</evidence>
<evidence type="ECO:0000256" key="6">
    <source>
        <dbReference type="ARBA" id="ARBA00023004"/>
    </source>
</evidence>
<dbReference type="SUPFAM" id="SSF48695">
    <property type="entry name" value="Multiheme cytochromes"/>
    <property type="match status" value="2"/>
</dbReference>
<dbReference type="GO" id="GO:0009055">
    <property type="term" value="F:electron transfer activity"/>
    <property type="evidence" value="ECO:0007669"/>
    <property type="project" value="InterPro"/>
</dbReference>
<dbReference type="EMBL" id="UOGD01000004">
    <property type="protein sequence ID" value="VAX15052.1"/>
    <property type="molecule type" value="Genomic_DNA"/>
</dbReference>
<evidence type="ECO:0000256" key="3">
    <source>
        <dbReference type="ARBA" id="ARBA00022617"/>
    </source>
</evidence>
<name>A0A3B1BG08_9ZZZZ</name>
<dbReference type="GO" id="GO:0046872">
    <property type="term" value="F:metal ion binding"/>
    <property type="evidence" value="ECO:0007669"/>
    <property type="project" value="UniProtKB-KW"/>
</dbReference>
<evidence type="ECO:0000256" key="2">
    <source>
        <dbReference type="ARBA" id="ARBA00022448"/>
    </source>
</evidence>
<keyword evidence="3" id="KW-0349">Heme</keyword>
<dbReference type="InterPro" id="IPR012286">
    <property type="entry name" value="Tetrahaem_cytochrome"/>
</dbReference>
<evidence type="ECO:0000259" key="7">
    <source>
        <dbReference type="Pfam" id="PF02085"/>
    </source>
</evidence>
<evidence type="ECO:0000313" key="9">
    <source>
        <dbReference type="EMBL" id="VAX15052.1"/>
    </source>
</evidence>
<keyword evidence="5" id="KW-0249">Electron transport</keyword>
<feature type="domain" description="Tetrahaem cytochrome" evidence="8">
    <location>
        <begin position="294"/>
        <end position="366"/>
    </location>
</feature>
<gene>
    <name evidence="9" type="ORF">MNBD_IGNAVI01-1246</name>
</gene>
<proteinExistence type="predicted"/>
<evidence type="ECO:0000256" key="4">
    <source>
        <dbReference type="ARBA" id="ARBA00022723"/>
    </source>
</evidence>
<reference evidence="9" key="1">
    <citation type="submission" date="2018-06" db="EMBL/GenBank/DDBJ databases">
        <authorList>
            <person name="Zhirakovskaya E."/>
        </authorList>
    </citation>
    <scope>NUCLEOTIDE SEQUENCE</scope>
</reference>
<dbReference type="CDD" id="cd08168">
    <property type="entry name" value="Cytochrom_C3"/>
    <property type="match status" value="1"/>
</dbReference>
<feature type="domain" description="Class III cytochrome C" evidence="7">
    <location>
        <begin position="80"/>
        <end position="150"/>
    </location>
</feature>
<evidence type="ECO:0000256" key="5">
    <source>
        <dbReference type="ARBA" id="ARBA00022982"/>
    </source>
</evidence>
<keyword evidence="4" id="KW-0479">Metal-binding</keyword>
<dbReference type="InterPro" id="IPR036280">
    <property type="entry name" value="Multihaem_cyt_sf"/>
</dbReference>
<dbReference type="Pfam" id="PF14537">
    <property type="entry name" value="Cytochrom_c3_2"/>
    <property type="match status" value="1"/>
</dbReference>
<organism evidence="9">
    <name type="scientific">hydrothermal vent metagenome</name>
    <dbReference type="NCBI Taxonomy" id="652676"/>
    <lineage>
        <taxon>unclassified sequences</taxon>
        <taxon>metagenomes</taxon>
        <taxon>ecological metagenomes</taxon>
    </lineage>
</organism>
<keyword evidence="2" id="KW-0813">Transport</keyword>
<evidence type="ECO:0000259" key="8">
    <source>
        <dbReference type="Pfam" id="PF14537"/>
    </source>
</evidence>
<comment type="subcellular location">
    <subcellularLocation>
        <location evidence="1">Cell envelope</location>
    </subcellularLocation>
</comment>
<dbReference type="Gene3D" id="3.90.10.10">
    <property type="entry name" value="Cytochrome C3"/>
    <property type="match status" value="3"/>
</dbReference>
<sequence length="383" mass="44292">MRILKFFLVIVFLLSTFSYGQEKVLESHRLDKVDCETCHKCKFPTAKDPCLWPCARFELMSTYKFSDKYPSIVKINRLEKIYEPVVFSHGIHADMSHISGGCTQCHHYSTNNKIHPCGDCHDSVRKRENISIPDLKGAYHQQCMDCHREWSHSTDCTFCHAMKNQKGEVNKSDTSYTKHELLKTPKKIVYETNSEEGNLVTFYHNQHNEDFNFKCANCHQNEVCVKCHDVAKKGQTVGGEKRMISKTKQSIEQSHKICSSCHKIENKCSVCHSNKEKKPFNHAVSSGWALKRYHEKLKCQTCHGNKKQFQKLDPKCISCHEYWNSNTFNHKVTGLVLNEDHKDLDCEDCHKGSDFSKPPSCEDCHDNIKYPARVPGKLIKIKR</sequence>
<accession>A0A3B1BG08</accession>
<dbReference type="AlphaFoldDB" id="A0A3B1BG08"/>
<dbReference type="GO" id="GO:0030313">
    <property type="term" value="C:cell envelope"/>
    <property type="evidence" value="ECO:0007669"/>
    <property type="project" value="UniProtKB-SubCell"/>
</dbReference>
<dbReference type="GO" id="GO:0020037">
    <property type="term" value="F:heme binding"/>
    <property type="evidence" value="ECO:0007669"/>
    <property type="project" value="InterPro"/>
</dbReference>
<dbReference type="InterPro" id="IPR020942">
    <property type="entry name" value="Cyt_c_III_dom"/>
</dbReference>
<keyword evidence="6" id="KW-0408">Iron</keyword>
<dbReference type="Pfam" id="PF02085">
    <property type="entry name" value="Cytochrom_CIII"/>
    <property type="match status" value="1"/>
</dbReference>